<feature type="region of interest" description="Disordered" evidence="1">
    <location>
        <begin position="60"/>
        <end position="99"/>
    </location>
</feature>
<evidence type="ECO:0000256" key="1">
    <source>
        <dbReference type="SAM" id="MobiDB-lite"/>
    </source>
</evidence>
<feature type="compositionally biased region" description="Low complexity" evidence="1">
    <location>
        <begin position="559"/>
        <end position="573"/>
    </location>
</feature>
<organism evidence="3 4">
    <name type="scientific">Cirrhinus molitorella</name>
    <name type="common">mud carp</name>
    <dbReference type="NCBI Taxonomy" id="172907"/>
    <lineage>
        <taxon>Eukaryota</taxon>
        <taxon>Metazoa</taxon>
        <taxon>Chordata</taxon>
        <taxon>Craniata</taxon>
        <taxon>Vertebrata</taxon>
        <taxon>Euteleostomi</taxon>
        <taxon>Actinopterygii</taxon>
        <taxon>Neopterygii</taxon>
        <taxon>Teleostei</taxon>
        <taxon>Ostariophysi</taxon>
        <taxon>Cypriniformes</taxon>
        <taxon>Cyprinidae</taxon>
        <taxon>Labeoninae</taxon>
        <taxon>Labeonini</taxon>
        <taxon>Cirrhinus</taxon>
    </lineage>
</organism>
<accession>A0ABR3LSM2</accession>
<feature type="compositionally biased region" description="Low complexity" evidence="1">
    <location>
        <begin position="87"/>
        <end position="99"/>
    </location>
</feature>
<feature type="region of interest" description="Disordered" evidence="1">
    <location>
        <begin position="547"/>
        <end position="598"/>
    </location>
</feature>
<dbReference type="InterPro" id="IPR041588">
    <property type="entry name" value="Integrase_H2C2"/>
</dbReference>
<sequence length="871" mass="98447">MQSEQEVTEPVVRPRTQRERHPPAYLSDYDVGYQPSHIPTSSADASSMMPVAAIPAAQADEVHVPCRPPSTHLSASSRHSQSRTKTSRSGGSSRTTASQLTELQAAIVEEKLKSMELAEMQRQMVEESKAKEQCEFLDQQARLALYEREGLLREQQRRSRQLEEEARAAHKTKELITKQLKRQRRIKQKEMELEKARLIASLLRESETENAAAVSQTKGELDPEQVQTDILCLQKVEVAHHTLHQLPDNTQHSTPYMQSNPVTTQPIISHSVPEHNTSASTFKPLYAEPVTVVPSPIYPVAVPRVPPQQIRQRQTMPSYLPFQSQQSLNLILQQPPAPINMMAVLIASSYGIPKPALPKFDSGKESDFALLKMALDSLIGGHAHLTEQFKYQVLLDRLKLPSAYKLAQAYMHDPTPYTTALQALQDKYGQPRQLVQSELGAILNSPPVRVGDAEAFDNFALLVHGLVGMLRSLEGENGYELKCGSHVDRLLVKLPASYRDGFVEHCLSRGILITGTDKTYTLMDLSAWLQLKSQAKRISSRAVDMFQEQMKPQRKGKRSQPSSSVYYNTSSSPDKPLLTSPSNRTFPPKPRDKPKPYCPYCDTPSPDHCDELKKQSFCENAQRDSFPEELDALAKGKSISAHSRLVSLSAEYDQTLGLIRVGGRLCRAEGLDPDTIHPIILDPKHQITLLLIKEYDNQLLHPGPERVLGEIRRKYWILRGRESIKKHQYNCETCQKWRASPVIPKMADLPPSRLRLYKPPFWSTGIDCFGPFTIKIARRTEKRWGKEKPSTRTTLWGNLGTREVEGILNYKPLGYVSSDVADPDPVTPNLLLMGRRDASLPQAIYSSSDLLRRRRWRHSQILADRFWIDFI</sequence>
<reference evidence="3 4" key="1">
    <citation type="submission" date="2023-09" db="EMBL/GenBank/DDBJ databases">
        <authorList>
            <person name="Wang M."/>
        </authorList>
    </citation>
    <scope>NUCLEOTIDE SEQUENCE [LARGE SCALE GENOMIC DNA]</scope>
    <source>
        <strain evidence="3">GT-2023</strain>
        <tissue evidence="3">Liver</tissue>
    </source>
</reference>
<dbReference type="EMBL" id="JAYMGO010000019">
    <property type="protein sequence ID" value="KAL1255106.1"/>
    <property type="molecule type" value="Genomic_DNA"/>
</dbReference>
<name>A0ABR3LSM2_9TELE</name>
<dbReference type="Proteomes" id="UP001558613">
    <property type="component" value="Unassembled WGS sequence"/>
</dbReference>
<gene>
    <name evidence="3" type="ORF">QQF64_013167</name>
</gene>
<feature type="region of interest" description="Disordered" evidence="1">
    <location>
        <begin position="1"/>
        <end position="46"/>
    </location>
</feature>
<protein>
    <recommendedName>
        <fullName evidence="2">Integrase zinc-binding domain-containing protein</fullName>
    </recommendedName>
</protein>
<proteinExistence type="predicted"/>
<dbReference type="PANTHER" id="PTHR47331">
    <property type="entry name" value="PHD-TYPE DOMAIN-CONTAINING PROTEIN"/>
    <property type="match status" value="1"/>
</dbReference>
<keyword evidence="4" id="KW-1185">Reference proteome</keyword>
<evidence type="ECO:0000313" key="4">
    <source>
        <dbReference type="Proteomes" id="UP001558613"/>
    </source>
</evidence>
<comment type="caution">
    <text evidence="3">The sequence shown here is derived from an EMBL/GenBank/DDBJ whole genome shotgun (WGS) entry which is preliminary data.</text>
</comment>
<feature type="domain" description="Integrase zinc-binding" evidence="2">
    <location>
        <begin position="685"/>
        <end position="739"/>
    </location>
</feature>
<dbReference type="PANTHER" id="PTHR47331:SF5">
    <property type="entry name" value="RIBONUCLEASE H"/>
    <property type="match status" value="1"/>
</dbReference>
<evidence type="ECO:0000259" key="2">
    <source>
        <dbReference type="Pfam" id="PF17921"/>
    </source>
</evidence>
<dbReference type="Pfam" id="PF17921">
    <property type="entry name" value="Integrase_H2C2"/>
    <property type="match status" value="1"/>
</dbReference>
<evidence type="ECO:0000313" key="3">
    <source>
        <dbReference type="EMBL" id="KAL1255106.1"/>
    </source>
</evidence>